<dbReference type="AlphaFoldDB" id="A0A1H8J5Z4"/>
<name>A0A1H8J5Z4_9PROT</name>
<proteinExistence type="predicted"/>
<dbReference type="EMBL" id="FOCP01000054">
    <property type="protein sequence ID" value="SEN75627.1"/>
    <property type="molecule type" value="Genomic_DNA"/>
</dbReference>
<gene>
    <name evidence="1" type="ORF">SAMN05216325_1543</name>
</gene>
<dbReference type="Proteomes" id="UP000199459">
    <property type="component" value="Unassembled WGS sequence"/>
</dbReference>
<evidence type="ECO:0000313" key="2">
    <source>
        <dbReference type="Proteomes" id="UP000199459"/>
    </source>
</evidence>
<evidence type="ECO:0008006" key="3">
    <source>
        <dbReference type="Google" id="ProtNLM"/>
    </source>
</evidence>
<evidence type="ECO:0000313" key="1">
    <source>
        <dbReference type="EMBL" id="SEN75627.1"/>
    </source>
</evidence>
<organism evidence="1 2">
    <name type="scientific">Nitrosomonas marina</name>
    <dbReference type="NCBI Taxonomy" id="917"/>
    <lineage>
        <taxon>Bacteria</taxon>
        <taxon>Pseudomonadati</taxon>
        <taxon>Pseudomonadota</taxon>
        <taxon>Betaproteobacteria</taxon>
        <taxon>Nitrosomonadales</taxon>
        <taxon>Nitrosomonadaceae</taxon>
        <taxon>Nitrosomonas</taxon>
    </lineage>
</organism>
<reference evidence="1 2" key="1">
    <citation type="submission" date="2016-10" db="EMBL/GenBank/DDBJ databases">
        <authorList>
            <person name="de Groot N.N."/>
        </authorList>
    </citation>
    <scope>NUCLEOTIDE SEQUENCE [LARGE SCALE GENOMIC DNA]</scope>
    <source>
        <strain evidence="1 2">Nm22</strain>
    </source>
</reference>
<protein>
    <recommendedName>
        <fullName evidence="3">Phage replication protein P</fullName>
    </recommendedName>
</protein>
<accession>A0A1H8J5Z4</accession>
<sequence>MTGKQRLSGVTSINRLPESWINKIFDRFHGRFGNAFAAKWQTGHINKDGVDEGIVNAKKVWSEDLAGYTPEEITRGLQTRYDFPPSVDQFMKACRPSLDYERAFVTAVEQMRRRQDAKDVWENPAIYWAAVKLGGDLNNYPYQSIKSRWHKALDNAVQDIRNGKLPDEVPQKRVELPAPGKTTIPPEEVERRFAKVHEILDGKIING</sequence>